<dbReference type="Gene3D" id="1.20.140.10">
    <property type="entry name" value="Butyryl-CoA Dehydrogenase, subunit A, domain 3"/>
    <property type="match status" value="1"/>
</dbReference>
<evidence type="ECO:0000256" key="4">
    <source>
        <dbReference type="ARBA" id="ARBA00022827"/>
    </source>
</evidence>
<dbReference type="RefSeq" id="WP_097381895.1">
    <property type="nucleotide sequence ID" value="NZ_NXNI01000002.1"/>
</dbReference>
<evidence type="ECO:0000259" key="6">
    <source>
        <dbReference type="Pfam" id="PF00441"/>
    </source>
</evidence>
<organism evidence="9 10">
    <name type="scientific">Natrinema ejinorense</name>
    <dbReference type="NCBI Taxonomy" id="373386"/>
    <lineage>
        <taxon>Archaea</taxon>
        <taxon>Methanobacteriati</taxon>
        <taxon>Methanobacteriota</taxon>
        <taxon>Stenosarchaea group</taxon>
        <taxon>Halobacteria</taxon>
        <taxon>Halobacteriales</taxon>
        <taxon>Natrialbaceae</taxon>
        <taxon>Natrinema</taxon>
    </lineage>
</organism>
<evidence type="ECO:0000259" key="8">
    <source>
        <dbReference type="Pfam" id="PF02771"/>
    </source>
</evidence>
<evidence type="ECO:0000256" key="3">
    <source>
        <dbReference type="ARBA" id="ARBA00022630"/>
    </source>
</evidence>
<dbReference type="Gene3D" id="1.10.540.10">
    <property type="entry name" value="Acyl-CoA dehydrogenase/oxidase, N-terminal domain"/>
    <property type="match status" value="1"/>
</dbReference>
<dbReference type="PANTHER" id="PTHR43884:SF12">
    <property type="entry name" value="ISOVALERYL-COA DEHYDROGENASE, MITOCHONDRIAL-RELATED"/>
    <property type="match status" value="1"/>
</dbReference>
<dbReference type="Proteomes" id="UP000219689">
    <property type="component" value="Unassembled WGS sequence"/>
</dbReference>
<dbReference type="GO" id="GO:0050660">
    <property type="term" value="F:flavin adenine dinucleotide binding"/>
    <property type="evidence" value="ECO:0007669"/>
    <property type="project" value="InterPro"/>
</dbReference>
<reference evidence="9 10" key="1">
    <citation type="submission" date="2017-09" db="EMBL/GenBank/DDBJ databases">
        <title>Genome sequences of Natrinema ejinorence JCM 13890T.</title>
        <authorList>
            <person name="Roh S.W."/>
            <person name="Kim Y.B."/>
            <person name="Kim J.Y."/>
        </authorList>
    </citation>
    <scope>NUCLEOTIDE SEQUENCE [LARGE SCALE GENOMIC DNA]</scope>
    <source>
        <strain evidence="9 10">JCM 13890</strain>
    </source>
</reference>
<comment type="caution">
    <text evidence="9">The sequence shown here is derived from an EMBL/GenBank/DDBJ whole genome shotgun (WGS) entry which is preliminary data.</text>
</comment>
<name>A0A2A5QPU6_9EURY</name>
<evidence type="ECO:0008006" key="11">
    <source>
        <dbReference type="Google" id="ProtNLM"/>
    </source>
</evidence>
<comment type="cofactor">
    <cofactor evidence="1 5">
        <name>FAD</name>
        <dbReference type="ChEBI" id="CHEBI:57692"/>
    </cofactor>
</comment>
<dbReference type="InterPro" id="IPR036250">
    <property type="entry name" value="AcylCo_DH-like_C"/>
</dbReference>
<feature type="domain" description="Acyl-CoA dehydrogenase/oxidase C-terminal" evidence="6">
    <location>
        <begin position="246"/>
        <end position="395"/>
    </location>
</feature>
<dbReference type="InterPro" id="IPR046373">
    <property type="entry name" value="Acyl-CoA_Oxase/DH_mid-dom_sf"/>
</dbReference>
<dbReference type="Pfam" id="PF02770">
    <property type="entry name" value="Acyl-CoA_dh_M"/>
    <property type="match status" value="1"/>
</dbReference>
<dbReference type="InterPro" id="IPR009075">
    <property type="entry name" value="AcylCo_DH/oxidase_C"/>
</dbReference>
<sequence>MDLVPSFELTETQQQLRSEIRRFVDNEIKPLDLNEYEWRDDPHERTPWDVVDAAGEMGLKNLAAPVEYGGMGASALTLTMAVEEIAVGDLGLAVLFDQTWKISRIIAEMADDDLRERFFEDFIDDPRHILAVTFTEPANGTNYIVDYEGMQFDTTAETDGDEWVINGHKHYISNGADAKTYVVFAQTDPNAPAKDGTTAFLVPHDTEGFEVTHIHEKISQRIVNNATLEFNDVRVPEEHVLGEVDRGKTRTGEVLKESHIEAGASVLGVARRAFEDAWEYANQRTQGGKPIVEHQVIGHDFAQMATEIQAARSLLWTAARAVDEQGESYDHEHGHMAKVFAADTAVDVTERALTKFGGSGIMLETPIQKYHRDALSFQHSDGTQEGHRENILDHMST</sequence>
<dbReference type="InterPro" id="IPR013786">
    <property type="entry name" value="AcylCoA_DH/ox_N"/>
</dbReference>
<dbReference type="GO" id="GO:0003995">
    <property type="term" value="F:acyl-CoA dehydrogenase activity"/>
    <property type="evidence" value="ECO:0007669"/>
    <property type="project" value="TreeGrafter"/>
</dbReference>
<feature type="domain" description="Acyl-CoA dehydrogenase/oxidase N-terminal" evidence="8">
    <location>
        <begin position="10"/>
        <end position="122"/>
    </location>
</feature>
<dbReference type="Gene3D" id="2.40.110.10">
    <property type="entry name" value="Butyryl-CoA Dehydrogenase, subunit A, domain 2"/>
    <property type="match status" value="1"/>
</dbReference>
<evidence type="ECO:0000313" key="9">
    <source>
        <dbReference type="EMBL" id="PCR88878.1"/>
    </source>
</evidence>
<dbReference type="Pfam" id="PF00441">
    <property type="entry name" value="Acyl-CoA_dh_1"/>
    <property type="match status" value="1"/>
</dbReference>
<keyword evidence="4 5" id="KW-0274">FAD</keyword>
<keyword evidence="3 5" id="KW-0285">Flavoprotein</keyword>
<feature type="domain" description="Acyl-CoA oxidase/dehydrogenase middle" evidence="7">
    <location>
        <begin position="132"/>
        <end position="233"/>
    </location>
</feature>
<dbReference type="Pfam" id="PF02771">
    <property type="entry name" value="Acyl-CoA_dh_N"/>
    <property type="match status" value="1"/>
</dbReference>
<dbReference type="InterPro" id="IPR009100">
    <property type="entry name" value="AcylCoA_DH/oxidase_NM_dom_sf"/>
</dbReference>
<dbReference type="AlphaFoldDB" id="A0A2A5QPU6"/>
<keyword evidence="5" id="KW-0560">Oxidoreductase</keyword>
<evidence type="ECO:0000313" key="10">
    <source>
        <dbReference type="Proteomes" id="UP000219689"/>
    </source>
</evidence>
<dbReference type="PIRSF" id="PIRSF016578">
    <property type="entry name" value="HsaA"/>
    <property type="match status" value="1"/>
</dbReference>
<dbReference type="InterPro" id="IPR006091">
    <property type="entry name" value="Acyl-CoA_Oxase/DH_mid-dom"/>
</dbReference>
<dbReference type="CDD" id="cd00567">
    <property type="entry name" value="ACAD"/>
    <property type="match status" value="1"/>
</dbReference>
<dbReference type="SUPFAM" id="SSF47203">
    <property type="entry name" value="Acyl-CoA dehydrogenase C-terminal domain-like"/>
    <property type="match status" value="1"/>
</dbReference>
<protein>
    <recommendedName>
        <fullName evidence="11">Acyl-CoA dehydrogenase</fullName>
    </recommendedName>
</protein>
<evidence type="ECO:0000259" key="7">
    <source>
        <dbReference type="Pfam" id="PF02770"/>
    </source>
</evidence>
<evidence type="ECO:0000256" key="5">
    <source>
        <dbReference type="RuleBase" id="RU362125"/>
    </source>
</evidence>
<dbReference type="PANTHER" id="PTHR43884">
    <property type="entry name" value="ACYL-COA DEHYDROGENASE"/>
    <property type="match status" value="1"/>
</dbReference>
<keyword evidence="10" id="KW-1185">Reference proteome</keyword>
<dbReference type="InterPro" id="IPR037069">
    <property type="entry name" value="AcylCoA_DH/ox_N_sf"/>
</dbReference>
<dbReference type="SUPFAM" id="SSF56645">
    <property type="entry name" value="Acyl-CoA dehydrogenase NM domain-like"/>
    <property type="match status" value="1"/>
</dbReference>
<gene>
    <name evidence="9" type="ORF">CP557_20575</name>
</gene>
<accession>A0A2A5QPU6</accession>
<dbReference type="OrthoDB" id="275197at2157"/>
<proteinExistence type="inferred from homology"/>
<evidence type="ECO:0000256" key="1">
    <source>
        <dbReference type="ARBA" id="ARBA00001974"/>
    </source>
</evidence>
<evidence type="ECO:0000256" key="2">
    <source>
        <dbReference type="ARBA" id="ARBA00009347"/>
    </source>
</evidence>
<comment type="similarity">
    <text evidence="2 5">Belongs to the acyl-CoA dehydrogenase family.</text>
</comment>
<dbReference type="EMBL" id="NXNI01000002">
    <property type="protein sequence ID" value="PCR88878.1"/>
    <property type="molecule type" value="Genomic_DNA"/>
</dbReference>